<accession>A0ABN8DIF2</accession>
<dbReference type="InterPro" id="IPR008979">
    <property type="entry name" value="Galactose-bd-like_sf"/>
</dbReference>
<gene>
    <name evidence="4" type="ORF">VHP8226_02872</name>
</gene>
<evidence type="ECO:0000313" key="5">
    <source>
        <dbReference type="Proteomes" id="UP000838160"/>
    </source>
</evidence>
<protein>
    <recommendedName>
        <fullName evidence="3">CBM-cenC domain-containing protein</fullName>
    </recommendedName>
</protein>
<keyword evidence="5" id="KW-1185">Reference proteome</keyword>
<evidence type="ECO:0000256" key="2">
    <source>
        <dbReference type="SAM" id="SignalP"/>
    </source>
</evidence>
<keyword evidence="2" id="KW-0732">Signal</keyword>
<dbReference type="RefSeq" id="WP_237485741.1">
    <property type="nucleotide sequence ID" value="NZ_CAKLCM010000003.1"/>
</dbReference>
<dbReference type="SUPFAM" id="SSF49785">
    <property type="entry name" value="Galactose-binding domain-like"/>
    <property type="match status" value="1"/>
</dbReference>
<dbReference type="InterPro" id="IPR003305">
    <property type="entry name" value="CenC_carb-bd"/>
</dbReference>
<name>A0ABN8DIF2_9VIBR</name>
<proteinExistence type="predicted"/>
<reference evidence="4" key="1">
    <citation type="submission" date="2021-12" db="EMBL/GenBank/DDBJ databases">
        <authorList>
            <person name="Rodrigo-Torres L."/>
            <person name="Arahal R. D."/>
            <person name="Lucena T."/>
        </authorList>
    </citation>
    <scope>NUCLEOTIDE SEQUENCE</scope>
    <source>
        <strain evidence="4">CECT 8226</strain>
    </source>
</reference>
<keyword evidence="1" id="KW-0378">Hydrolase</keyword>
<evidence type="ECO:0000256" key="1">
    <source>
        <dbReference type="ARBA" id="ARBA00022801"/>
    </source>
</evidence>
<feature type="signal peptide" evidence="2">
    <location>
        <begin position="1"/>
        <end position="23"/>
    </location>
</feature>
<dbReference type="EMBL" id="CAKLCM010000003">
    <property type="protein sequence ID" value="CAH0528845.1"/>
    <property type="molecule type" value="Genomic_DNA"/>
</dbReference>
<dbReference type="Pfam" id="PF02018">
    <property type="entry name" value="CBM_4_9"/>
    <property type="match status" value="1"/>
</dbReference>
<sequence length="163" mass="17496">MNTISKLGLISLSVLALSAPVSANQLLKNNTFSDNTSNWWGAGGDLKSASSAGCLTYGNAGSNLWDVILGQGGFGLIKGETYSISFDIKANTNTKGVVLVQHDGAPYNQYFNKAIKINTRFENHQYSFKYSSKNDPKATFQFQLGADKPATVCIDNVSLTIGD</sequence>
<dbReference type="Gene3D" id="2.60.120.260">
    <property type="entry name" value="Galactose-binding domain-like"/>
    <property type="match status" value="1"/>
</dbReference>
<evidence type="ECO:0000313" key="4">
    <source>
        <dbReference type="EMBL" id="CAH0528845.1"/>
    </source>
</evidence>
<organism evidence="4 5">
    <name type="scientific">Vibrio hippocampi</name>
    <dbReference type="NCBI Taxonomy" id="654686"/>
    <lineage>
        <taxon>Bacteria</taxon>
        <taxon>Pseudomonadati</taxon>
        <taxon>Pseudomonadota</taxon>
        <taxon>Gammaproteobacteria</taxon>
        <taxon>Vibrionales</taxon>
        <taxon>Vibrionaceae</taxon>
        <taxon>Vibrio</taxon>
    </lineage>
</organism>
<comment type="caution">
    <text evidence="4">The sequence shown here is derived from an EMBL/GenBank/DDBJ whole genome shotgun (WGS) entry which is preliminary data.</text>
</comment>
<evidence type="ECO:0000259" key="3">
    <source>
        <dbReference type="Pfam" id="PF02018"/>
    </source>
</evidence>
<dbReference type="Proteomes" id="UP000838160">
    <property type="component" value="Unassembled WGS sequence"/>
</dbReference>
<feature type="chain" id="PRO_5047474657" description="CBM-cenC domain-containing protein" evidence="2">
    <location>
        <begin position="24"/>
        <end position="163"/>
    </location>
</feature>
<feature type="domain" description="CBM-cenC" evidence="3">
    <location>
        <begin position="24"/>
        <end position="146"/>
    </location>
</feature>